<gene>
    <name evidence="2" type="ORF">ACFS25_10140</name>
</gene>
<keyword evidence="3" id="KW-1185">Reference proteome</keyword>
<accession>A0ABW6AI54</accession>
<dbReference type="RefSeq" id="WP_381499514.1">
    <property type="nucleotide sequence ID" value="NZ_JBHUOM010000002.1"/>
</dbReference>
<dbReference type="PROSITE" id="PS51819">
    <property type="entry name" value="VOC"/>
    <property type="match status" value="1"/>
</dbReference>
<dbReference type="InterPro" id="IPR041581">
    <property type="entry name" value="Glyoxalase_6"/>
</dbReference>
<protein>
    <submittedName>
        <fullName evidence="2">VOC family protein</fullName>
    </submittedName>
</protein>
<dbReference type="Proteomes" id="UP001597512">
    <property type="component" value="Unassembled WGS sequence"/>
</dbReference>
<evidence type="ECO:0000313" key="2">
    <source>
        <dbReference type="EMBL" id="MFD2934143.1"/>
    </source>
</evidence>
<feature type="domain" description="VOC" evidence="1">
    <location>
        <begin position="2"/>
        <end position="115"/>
    </location>
</feature>
<name>A0ABW6AI54_9BACT</name>
<dbReference type="InterPro" id="IPR029068">
    <property type="entry name" value="Glyas_Bleomycin-R_OHBP_Dase"/>
</dbReference>
<dbReference type="Gene3D" id="3.10.180.10">
    <property type="entry name" value="2,3-Dihydroxybiphenyl 1,2-Dioxygenase, domain 1"/>
    <property type="match status" value="1"/>
</dbReference>
<dbReference type="CDD" id="cd06587">
    <property type="entry name" value="VOC"/>
    <property type="match status" value="1"/>
</dbReference>
<evidence type="ECO:0000259" key="1">
    <source>
        <dbReference type="PROSITE" id="PS51819"/>
    </source>
</evidence>
<dbReference type="PANTHER" id="PTHR35908">
    <property type="entry name" value="HYPOTHETICAL FUSION PROTEIN"/>
    <property type="match status" value="1"/>
</dbReference>
<reference evidence="3" key="1">
    <citation type="journal article" date="2019" name="Int. J. Syst. Evol. Microbiol.">
        <title>The Global Catalogue of Microorganisms (GCM) 10K type strain sequencing project: providing services to taxonomists for standard genome sequencing and annotation.</title>
        <authorList>
            <consortium name="The Broad Institute Genomics Platform"/>
            <consortium name="The Broad Institute Genome Sequencing Center for Infectious Disease"/>
            <person name="Wu L."/>
            <person name="Ma J."/>
        </authorList>
    </citation>
    <scope>NUCLEOTIDE SEQUENCE [LARGE SCALE GENOMIC DNA]</scope>
    <source>
        <strain evidence="3">KCTC 52490</strain>
    </source>
</reference>
<dbReference type="PANTHER" id="PTHR35908:SF1">
    <property type="entry name" value="CONSERVED PROTEIN"/>
    <property type="match status" value="1"/>
</dbReference>
<dbReference type="EMBL" id="JBHUOM010000002">
    <property type="protein sequence ID" value="MFD2934143.1"/>
    <property type="molecule type" value="Genomic_DNA"/>
</dbReference>
<proteinExistence type="predicted"/>
<comment type="caution">
    <text evidence="2">The sequence shown here is derived from an EMBL/GenBank/DDBJ whole genome shotgun (WGS) entry which is preliminary data.</text>
</comment>
<sequence>MKIGSIVIRCFDFEKMLAFWQETLHYVPRKPASGGWVVLHDPQGKGPNVSLDQVPDKRSGKRSRIHLDLYTNNQQEEVDRLVRIGANRYPWRYGPDDDFIVLEDPDGNLFCVVQVADET</sequence>
<evidence type="ECO:0000313" key="3">
    <source>
        <dbReference type="Proteomes" id="UP001597512"/>
    </source>
</evidence>
<dbReference type="SUPFAM" id="SSF54593">
    <property type="entry name" value="Glyoxalase/Bleomycin resistance protein/Dihydroxybiphenyl dioxygenase"/>
    <property type="match status" value="1"/>
</dbReference>
<dbReference type="InterPro" id="IPR037523">
    <property type="entry name" value="VOC_core"/>
</dbReference>
<dbReference type="Pfam" id="PF18029">
    <property type="entry name" value="Glyoxalase_6"/>
    <property type="match status" value="1"/>
</dbReference>
<organism evidence="2 3">
    <name type="scientific">Spirosoma flavum</name>
    <dbReference type="NCBI Taxonomy" id="2048557"/>
    <lineage>
        <taxon>Bacteria</taxon>
        <taxon>Pseudomonadati</taxon>
        <taxon>Bacteroidota</taxon>
        <taxon>Cytophagia</taxon>
        <taxon>Cytophagales</taxon>
        <taxon>Cytophagaceae</taxon>
        <taxon>Spirosoma</taxon>
    </lineage>
</organism>